<protein>
    <submittedName>
        <fullName evidence="1">Uncharacterized protein</fullName>
    </submittedName>
</protein>
<dbReference type="KEGG" id="pbl:PAAG_12299"/>
<sequence>MALALQIPVPLLLNEHPQSVSLDLKVKNIVDFFRRNWKNDHRIRMESVFSGNSPPYNEFGFAAPELNAKIEFSQDLEFNHLVDFLQRYQNDDRTIRMEFPFSGNPLPFMNSNSNSGRPLG</sequence>
<dbReference type="GeneID" id="26971006"/>
<dbReference type="Proteomes" id="UP000002059">
    <property type="component" value="Partially assembled WGS sequence"/>
</dbReference>
<evidence type="ECO:0000313" key="2">
    <source>
        <dbReference type="Proteomes" id="UP000002059"/>
    </source>
</evidence>
<dbReference type="RefSeq" id="XP_015702554.1">
    <property type="nucleotide sequence ID" value="XM_015847810.1"/>
</dbReference>
<proteinExistence type="predicted"/>
<dbReference type="AlphaFoldDB" id="A0A0A2V3N8"/>
<dbReference type="VEuPathDB" id="FungiDB:PAAG_12299"/>
<dbReference type="EMBL" id="KN294012">
    <property type="protein sequence ID" value="KGQ00992.1"/>
    <property type="molecule type" value="Genomic_DNA"/>
</dbReference>
<dbReference type="HOGENOM" id="CLU_2050321_0_0_1"/>
<organism evidence="1 2">
    <name type="scientific">Paracoccidioides lutzii (strain ATCC MYA-826 / Pb01)</name>
    <name type="common">Paracoccidioides brasiliensis</name>
    <dbReference type="NCBI Taxonomy" id="502779"/>
    <lineage>
        <taxon>Eukaryota</taxon>
        <taxon>Fungi</taxon>
        <taxon>Dikarya</taxon>
        <taxon>Ascomycota</taxon>
        <taxon>Pezizomycotina</taxon>
        <taxon>Eurotiomycetes</taxon>
        <taxon>Eurotiomycetidae</taxon>
        <taxon>Onygenales</taxon>
        <taxon>Ajellomycetaceae</taxon>
        <taxon>Paracoccidioides</taxon>
    </lineage>
</organism>
<gene>
    <name evidence="1" type="ORF">PAAG_12299</name>
</gene>
<name>A0A0A2V3N8_PARBA</name>
<reference evidence="1 2" key="1">
    <citation type="journal article" date="2011" name="PLoS Genet.">
        <title>Comparative genomic analysis of human fungal pathogens causing paracoccidioidomycosis.</title>
        <authorList>
            <person name="Desjardins C.A."/>
            <person name="Champion M.D."/>
            <person name="Holder J.W."/>
            <person name="Muszewska A."/>
            <person name="Goldberg J."/>
            <person name="Bailao A.M."/>
            <person name="Brigido M.M."/>
            <person name="Ferreira M.E."/>
            <person name="Garcia A.M."/>
            <person name="Grynberg M."/>
            <person name="Gujja S."/>
            <person name="Heiman D.I."/>
            <person name="Henn M.R."/>
            <person name="Kodira C.D."/>
            <person name="Leon-Narvaez H."/>
            <person name="Longo L.V."/>
            <person name="Ma L.J."/>
            <person name="Malavazi I."/>
            <person name="Matsuo A.L."/>
            <person name="Morais F.V."/>
            <person name="Pereira M."/>
            <person name="Rodriguez-Brito S."/>
            <person name="Sakthikumar S."/>
            <person name="Salem-Izacc S.M."/>
            <person name="Sykes S.M."/>
            <person name="Teixeira M.M."/>
            <person name="Vallejo M.C."/>
            <person name="Walter M.E."/>
            <person name="Yandava C."/>
            <person name="Young S."/>
            <person name="Zeng Q."/>
            <person name="Zucker J."/>
            <person name="Felipe M.S."/>
            <person name="Goldman G.H."/>
            <person name="Haas B.J."/>
            <person name="McEwen J.G."/>
            <person name="Nino-Vega G."/>
            <person name="Puccia R."/>
            <person name="San-Blas G."/>
            <person name="Soares C.M."/>
            <person name="Birren B.W."/>
            <person name="Cuomo C.A."/>
        </authorList>
    </citation>
    <scope>NUCLEOTIDE SEQUENCE [LARGE SCALE GENOMIC DNA]</scope>
    <source>
        <strain evidence="2">ATCC MYA-826 / Pb01</strain>
    </source>
</reference>
<keyword evidence="2" id="KW-1185">Reference proteome</keyword>
<accession>A0A0A2V3N8</accession>
<evidence type="ECO:0000313" key="1">
    <source>
        <dbReference type="EMBL" id="KGQ00992.1"/>
    </source>
</evidence>